<comment type="caution">
    <text evidence="7">Lacks conserved residue(s) required for the propagation of feature annotation.</text>
</comment>
<comment type="cofactor">
    <cofactor evidence="7">
        <name>Zn(2+)</name>
        <dbReference type="ChEBI" id="CHEBI:29105"/>
    </cofactor>
    <text evidence="7">Binds 1 zinc ion per subunit.</text>
</comment>
<dbReference type="PANTHER" id="PTHR46499:SF1">
    <property type="entry name" value="QUEUINE TRNA-RIBOSYLTRANSFERASE"/>
    <property type="match status" value="1"/>
</dbReference>
<evidence type="ECO:0000256" key="5">
    <source>
        <dbReference type="ARBA" id="ARBA00022785"/>
    </source>
</evidence>
<evidence type="ECO:0000256" key="1">
    <source>
        <dbReference type="ARBA" id="ARBA00004691"/>
    </source>
</evidence>
<dbReference type="EC" id="2.4.2.29" evidence="7"/>
<evidence type="ECO:0000256" key="6">
    <source>
        <dbReference type="ARBA" id="ARBA00050112"/>
    </source>
</evidence>
<dbReference type="Gene3D" id="3.20.20.105">
    <property type="entry name" value="Queuine tRNA-ribosyltransferase-like"/>
    <property type="match status" value="1"/>
</dbReference>
<dbReference type="PANTHER" id="PTHR46499">
    <property type="entry name" value="QUEUINE TRNA-RIBOSYLTRANSFERASE"/>
    <property type="match status" value="1"/>
</dbReference>
<keyword evidence="2 7" id="KW-0328">Glycosyltransferase</keyword>
<dbReference type="InterPro" id="IPR002616">
    <property type="entry name" value="tRNA_ribo_trans-like"/>
</dbReference>
<evidence type="ECO:0000256" key="4">
    <source>
        <dbReference type="ARBA" id="ARBA00022694"/>
    </source>
</evidence>
<dbReference type="UniPathway" id="UPA00392"/>
<keyword evidence="7" id="KW-0862">Zinc</keyword>
<keyword evidence="7" id="KW-0479">Metal-binding</keyword>
<name>A0A2T6CH06_9RHOB</name>
<comment type="catalytic activity">
    <reaction evidence="6 7">
        <text>7-aminomethyl-7-carbaguanine + guanosine(34) in tRNA = 7-aminomethyl-7-carbaguanosine(34) in tRNA + guanine</text>
        <dbReference type="Rhea" id="RHEA:24104"/>
        <dbReference type="Rhea" id="RHEA-COMP:10341"/>
        <dbReference type="Rhea" id="RHEA-COMP:10342"/>
        <dbReference type="ChEBI" id="CHEBI:16235"/>
        <dbReference type="ChEBI" id="CHEBI:58703"/>
        <dbReference type="ChEBI" id="CHEBI:74269"/>
        <dbReference type="ChEBI" id="CHEBI:82833"/>
        <dbReference type="EC" id="2.4.2.29"/>
    </reaction>
</comment>
<evidence type="ECO:0000256" key="2">
    <source>
        <dbReference type="ARBA" id="ARBA00022676"/>
    </source>
</evidence>
<dbReference type="InterPro" id="IPR050076">
    <property type="entry name" value="ArchSynthase1/Queuine_TRR"/>
</dbReference>
<dbReference type="Pfam" id="PF01702">
    <property type="entry name" value="TGT"/>
    <property type="match status" value="1"/>
</dbReference>
<dbReference type="FunFam" id="3.20.20.105:FF:000001">
    <property type="entry name" value="Queuine tRNA-ribosyltransferase"/>
    <property type="match status" value="1"/>
</dbReference>
<feature type="binding site" evidence="7">
    <location>
        <position position="189"/>
    </location>
    <ligand>
        <name>substrate</name>
    </ligand>
</feature>
<dbReference type="NCBIfam" id="TIGR00430">
    <property type="entry name" value="Q_tRNA_tgt"/>
    <property type="match status" value="1"/>
</dbReference>
<feature type="binding site" evidence="7">
    <location>
        <position position="304"/>
    </location>
    <ligand>
        <name>Zn(2+)</name>
        <dbReference type="ChEBI" id="CHEBI:29105"/>
    </ligand>
</feature>
<feature type="binding site" evidence="7">
    <location>
        <position position="146"/>
    </location>
    <ligand>
        <name>substrate</name>
    </ligand>
</feature>
<comment type="similarity">
    <text evidence="7">Belongs to the queuine tRNA-ribosyltransferase family.</text>
</comment>
<feature type="binding site" evidence="7">
    <location>
        <begin position="92"/>
        <end position="96"/>
    </location>
    <ligand>
        <name>substrate</name>
    </ligand>
</feature>
<keyword evidence="3 7" id="KW-0808">Transferase</keyword>
<sequence length="375" mass="41145">MTRITFEKQAQDGKARRGVIRTTRGDIQTPAFMPVGTAATVKAMMPESVAATGADILLGNTYHLMLRPTAERVAALGGLHKFMNWSGPILTDSGGFQVMSLAGLRKLTEKGVTFKSHIDGSKHEITPERSMEIQALLGSDIVMCFDECPALPADRDRIASSMELSMRWAQRSKDAFGDRPGHALFGIQQGGLEEDLRAQSAQALREIEFDGYAVGGLAVGEGQEAMFGCLDFAPDQLPEDKPRYLMGVGKPDDIVGAVARGIDMMDCVLPSRSGRTGQVFTRHGVLNIKNARHQDDPRPLDENCSCPACRNYSRAYLHHVFRSQEIISSMLLTWHNLHYYQDIMSGMREAIASGTFAAWQSDFHAGRAQGDIDPL</sequence>
<dbReference type="InterPro" id="IPR004803">
    <property type="entry name" value="TGT"/>
</dbReference>
<evidence type="ECO:0000313" key="10">
    <source>
        <dbReference type="Proteomes" id="UP000244092"/>
    </source>
</evidence>
<accession>A0A2T6CH06</accession>
<evidence type="ECO:0000259" key="8">
    <source>
        <dbReference type="Pfam" id="PF01702"/>
    </source>
</evidence>
<dbReference type="HAMAP" id="MF_00168">
    <property type="entry name" value="Q_tRNA_Tgt"/>
    <property type="match status" value="1"/>
</dbReference>
<dbReference type="GO" id="GO:0005829">
    <property type="term" value="C:cytosol"/>
    <property type="evidence" value="ECO:0007669"/>
    <property type="project" value="TreeGrafter"/>
</dbReference>
<dbReference type="AlphaFoldDB" id="A0A2T6CH06"/>
<keyword evidence="4 7" id="KW-0819">tRNA processing</keyword>
<feature type="domain" description="tRNA-guanine(15) transglycosylase-like" evidence="8">
    <location>
        <begin position="14"/>
        <end position="367"/>
    </location>
</feature>
<feature type="binding site" evidence="7">
    <location>
        <position position="335"/>
    </location>
    <ligand>
        <name>Zn(2+)</name>
        <dbReference type="ChEBI" id="CHEBI:29105"/>
    </ligand>
</feature>
<gene>
    <name evidence="7" type="primary">tgt</name>
    <name evidence="9" type="ORF">C8N31_103255</name>
</gene>
<protein>
    <recommendedName>
        <fullName evidence="7">Queuine tRNA-ribosyltransferase</fullName>
        <ecNumber evidence="7">2.4.2.29</ecNumber>
    </recommendedName>
    <alternativeName>
        <fullName evidence="7">Guanine insertion enzyme</fullName>
    </alternativeName>
    <alternativeName>
        <fullName evidence="7">tRNA-guanine transglycosylase</fullName>
    </alternativeName>
</protein>
<dbReference type="SUPFAM" id="SSF51713">
    <property type="entry name" value="tRNA-guanine transglycosylase"/>
    <property type="match status" value="1"/>
</dbReference>
<feature type="binding site" evidence="7">
    <location>
        <position position="216"/>
    </location>
    <ligand>
        <name>substrate</name>
    </ligand>
</feature>
<feature type="binding site" evidence="7">
    <location>
        <position position="309"/>
    </location>
    <ligand>
        <name>Zn(2+)</name>
        <dbReference type="ChEBI" id="CHEBI:29105"/>
    </ligand>
</feature>
<comment type="subunit">
    <text evidence="7">Homodimer. Within each dimer, one monomer is responsible for RNA recognition and catalysis, while the other monomer binds to the replacement base PreQ1.</text>
</comment>
<dbReference type="Proteomes" id="UP000244092">
    <property type="component" value="Unassembled WGS sequence"/>
</dbReference>
<comment type="pathway">
    <text evidence="1 7">tRNA modification; tRNA-queuosine biosynthesis.</text>
</comment>
<feature type="active site" description="Nucleophile" evidence="7">
    <location>
        <position position="266"/>
    </location>
</feature>
<dbReference type="NCBIfam" id="TIGR00449">
    <property type="entry name" value="tgt_general"/>
    <property type="match status" value="1"/>
</dbReference>
<dbReference type="OrthoDB" id="9805417at2"/>
<organism evidence="9 10">
    <name type="scientific">Sulfitobacter mediterraneus</name>
    <dbReference type="NCBI Taxonomy" id="83219"/>
    <lineage>
        <taxon>Bacteria</taxon>
        <taxon>Pseudomonadati</taxon>
        <taxon>Pseudomonadota</taxon>
        <taxon>Alphaproteobacteria</taxon>
        <taxon>Rhodobacterales</taxon>
        <taxon>Roseobacteraceae</taxon>
        <taxon>Sulfitobacter</taxon>
    </lineage>
</organism>
<comment type="function">
    <text evidence="7">Catalyzes the base-exchange of a guanine (G) residue with the queuine precursor 7-aminomethyl-7-deazaguanine (PreQ1) at position 34 (anticodon wobble position) in tRNAs with GU(N) anticodons (tRNA-Asp, -Asn, -His and -Tyr). Catalysis occurs through a double-displacement mechanism. The nucleophile active site attacks the C1' of nucleotide 34 to detach the guanine base from the RNA, forming a covalent enzyme-RNA intermediate. The proton acceptor active site deprotonates the incoming PreQ1, allowing a nucleophilic attack on the C1' of the ribose to form the product. After dissociation, two additional enzymatic reactions on the tRNA convert PreQ1 to queuine (Q), resulting in the hypermodified nucleoside queuosine (7-(((4,5-cis-dihydroxy-2-cyclopenten-1-yl)amino)methyl)-7-deazaguanosine).</text>
</comment>
<feature type="active site" description="Proton acceptor" evidence="7">
    <location>
        <position position="92"/>
    </location>
</feature>
<evidence type="ECO:0000313" key="9">
    <source>
        <dbReference type="EMBL" id="PTX74777.1"/>
    </source>
</evidence>
<evidence type="ECO:0000256" key="3">
    <source>
        <dbReference type="ARBA" id="ARBA00022679"/>
    </source>
</evidence>
<dbReference type="GO" id="GO:0008616">
    <property type="term" value="P:tRNA queuosine(34) biosynthetic process"/>
    <property type="evidence" value="ECO:0007669"/>
    <property type="project" value="UniProtKB-UniRule"/>
</dbReference>
<feature type="region of interest" description="RNA binding" evidence="7">
    <location>
        <begin position="247"/>
        <end position="253"/>
    </location>
</feature>
<dbReference type="InterPro" id="IPR036511">
    <property type="entry name" value="TGT-like_sf"/>
</dbReference>
<keyword evidence="5 7" id="KW-0671">Queuosine biosynthesis</keyword>
<evidence type="ECO:0000256" key="7">
    <source>
        <dbReference type="HAMAP-Rule" id="MF_00168"/>
    </source>
</evidence>
<dbReference type="RefSeq" id="WP_025048252.1">
    <property type="nucleotide sequence ID" value="NZ_QBKU01000003.1"/>
</dbReference>
<reference evidence="9 10" key="1">
    <citation type="submission" date="2018-04" db="EMBL/GenBank/DDBJ databases">
        <title>Genomic Encyclopedia of Archaeal and Bacterial Type Strains, Phase II (KMG-II): from individual species to whole genera.</title>
        <authorList>
            <person name="Goeker M."/>
        </authorList>
    </citation>
    <scope>NUCLEOTIDE SEQUENCE [LARGE SCALE GENOMIC DNA]</scope>
    <source>
        <strain evidence="9 10">DSM 12244</strain>
    </source>
</reference>
<dbReference type="GO" id="GO:0008479">
    <property type="term" value="F:tRNA-guanosine(34) queuine transglycosylase activity"/>
    <property type="evidence" value="ECO:0007669"/>
    <property type="project" value="UniProtKB-UniRule"/>
</dbReference>
<dbReference type="GO" id="GO:0046872">
    <property type="term" value="F:metal ion binding"/>
    <property type="evidence" value="ECO:0007669"/>
    <property type="project" value="UniProtKB-KW"/>
</dbReference>
<comment type="caution">
    <text evidence="9">The sequence shown here is derived from an EMBL/GenBank/DDBJ whole genome shotgun (WGS) entry which is preliminary data.</text>
</comment>
<dbReference type="EMBL" id="QBKU01000003">
    <property type="protein sequence ID" value="PTX74777.1"/>
    <property type="molecule type" value="Genomic_DNA"/>
</dbReference>
<feature type="binding site" evidence="7">
    <location>
        <position position="306"/>
    </location>
    <ligand>
        <name>Zn(2+)</name>
        <dbReference type="ChEBI" id="CHEBI:29105"/>
    </ligand>
</feature>
<proteinExistence type="inferred from homology"/>